<evidence type="ECO:0000256" key="1">
    <source>
        <dbReference type="SAM" id="Phobius"/>
    </source>
</evidence>
<keyword evidence="1" id="KW-1133">Transmembrane helix</keyword>
<sequence length="288" mass="32596">MKQAIRLYTTIKKNQFILALALGVLLAVVSVTSNLLWKNITMKHFSEQFGPVVFGIWIFVGATSVLNDQLKHLDTWLFTQNISRLQLFLTRVILLIVAPILISSLMDIVLTLLTEPKKMIDIISSDATDGVQFFFIASIMAFVYTLFGPIWMKITGAIFMLIVPISPVTQFEKIDNIFGVKLFEHNDNLQILSANLIILAGAIIIFMIGGYLSTKISVDTVDEAVRIRHLRWPVIIFVFVSMYLTLMLETRSPINSGIIFKNMIIPAIMAVITFAFVFKPTFKLTWDK</sequence>
<dbReference type="EMBL" id="CP042374">
    <property type="protein sequence ID" value="QEA34088.1"/>
    <property type="molecule type" value="Genomic_DNA"/>
</dbReference>
<protein>
    <submittedName>
        <fullName evidence="2">Uncharacterized protein</fullName>
    </submittedName>
</protein>
<accession>A0AAE6IKU0</accession>
<feature type="transmembrane region" description="Helical" evidence="1">
    <location>
        <begin position="16"/>
        <end position="37"/>
    </location>
</feature>
<organism evidence="2 3">
    <name type="scientific">Leuconostoc carnosum</name>
    <dbReference type="NCBI Taxonomy" id="1252"/>
    <lineage>
        <taxon>Bacteria</taxon>
        <taxon>Bacillati</taxon>
        <taxon>Bacillota</taxon>
        <taxon>Bacilli</taxon>
        <taxon>Lactobacillales</taxon>
        <taxon>Lactobacillaceae</taxon>
        <taxon>Leuconostoc</taxon>
    </lineage>
</organism>
<feature type="transmembrane region" description="Helical" evidence="1">
    <location>
        <begin position="260"/>
        <end position="278"/>
    </location>
</feature>
<dbReference type="GeneID" id="61187129"/>
<evidence type="ECO:0000313" key="3">
    <source>
        <dbReference type="Proteomes" id="UP000321332"/>
    </source>
</evidence>
<feature type="transmembrane region" description="Helical" evidence="1">
    <location>
        <begin position="191"/>
        <end position="212"/>
    </location>
</feature>
<dbReference type="RefSeq" id="WP_147000487.1">
    <property type="nucleotide sequence ID" value="NZ_CP042374.1"/>
</dbReference>
<feature type="transmembrane region" description="Helical" evidence="1">
    <location>
        <begin position="133"/>
        <end position="152"/>
    </location>
</feature>
<feature type="transmembrane region" description="Helical" evidence="1">
    <location>
        <begin position="49"/>
        <end position="67"/>
    </location>
</feature>
<evidence type="ECO:0000313" key="2">
    <source>
        <dbReference type="EMBL" id="QEA34088.1"/>
    </source>
</evidence>
<name>A0AAE6IKU0_LEUCA</name>
<dbReference type="Proteomes" id="UP000321332">
    <property type="component" value="Chromosome"/>
</dbReference>
<gene>
    <name evidence="2" type="ORF">FGL89_05170</name>
</gene>
<proteinExistence type="predicted"/>
<feature type="transmembrane region" description="Helical" evidence="1">
    <location>
        <begin position="232"/>
        <end position="248"/>
    </location>
</feature>
<dbReference type="AlphaFoldDB" id="A0AAE6IKU0"/>
<keyword evidence="1" id="KW-0472">Membrane</keyword>
<feature type="transmembrane region" description="Helical" evidence="1">
    <location>
        <begin position="88"/>
        <end position="113"/>
    </location>
</feature>
<keyword evidence="1" id="KW-0812">Transmembrane</keyword>
<reference evidence="2 3" key="1">
    <citation type="submission" date="2019-06" db="EMBL/GenBank/DDBJ databases">
        <title>Genome analyses of bacteria isolated from kimchi.</title>
        <authorList>
            <person name="Lee S."/>
            <person name="Ahn S."/>
            <person name="Roh S."/>
        </authorList>
    </citation>
    <scope>NUCLEOTIDE SEQUENCE [LARGE SCALE GENOMIC DNA]</scope>
    <source>
        <strain evidence="2 3">CBA3620</strain>
    </source>
</reference>